<feature type="compositionally biased region" description="Basic residues" evidence="1">
    <location>
        <begin position="55"/>
        <end position="68"/>
    </location>
</feature>
<dbReference type="Proteomes" id="UP001196413">
    <property type="component" value="Unassembled WGS sequence"/>
</dbReference>
<feature type="compositionally biased region" description="Low complexity" evidence="1">
    <location>
        <begin position="43"/>
        <end position="53"/>
    </location>
</feature>
<evidence type="ECO:0000313" key="2">
    <source>
        <dbReference type="EMBL" id="KAJ1352940.1"/>
    </source>
</evidence>
<name>A0AAD5M882_PARTN</name>
<evidence type="ECO:0000313" key="3">
    <source>
        <dbReference type="Proteomes" id="UP001196413"/>
    </source>
</evidence>
<accession>A0AAD5M882</accession>
<evidence type="ECO:0000256" key="1">
    <source>
        <dbReference type="SAM" id="MobiDB-lite"/>
    </source>
</evidence>
<keyword evidence="3" id="KW-1185">Reference proteome</keyword>
<organism evidence="2 3">
    <name type="scientific">Parelaphostrongylus tenuis</name>
    <name type="common">Meningeal worm</name>
    <dbReference type="NCBI Taxonomy" id="148309"/>
    <lineage>
        <taxon>Eukaryota</taxon>
        <taxon>Metazoa</taxon>
        <taxon>Ecdysozoa</taxon>
        <taxon>Nematoda</taxon>
        <taxon>Chromadorea</taxon>
        <taxon>Rhabditida</taxon>
        <taxon>Rhabditina</taxon>
        <taxon>Rhabditomorpha</taxon>
        <taxon>Strongyloidea</taxon>
        <taxon>Metastrongylidae</taxon>
        <taxon>Parelaphostrongylus</taxon>
    </lineage>
</organism>
<reference evidence="2" key="1">
    <citation type="submission" date="2021-06" db="EMBL/GenBank/DDBJ databases">
        <title>Parelaphostrongylus tenuis whole genome reference sequence.</title>
        <authorList>
            <person name="Garwood T.J."/>
            <person name="Larsen P.A."/>
            <person name="Fountain-Jones N.M."/>
            <person name="Garbe J.R."/>
            <person name="Macchietto M.G."/>
            <person name="Kania S.A."/>
            <person name="Gerhold R.W."/>
            <person name="Richards J.E."/>
            <person name="Wolf T.M."/>
        </authorList>
    </citation>
    <scope>NUCLEOTIDE SEQUENCE</scope>
    <source>
        <strain evidence="2">MNPRO001-30</strain>
        <tissue evidence="2">Meninges</tissue>
    </source>
</reference>
<sequence>MKLPYERLPNNAVRARRGPHFTPKVLPYRLDVIDELLKRPRNDGSPNGDGNNGIAHHHHHSKLKGLHN</sequence>
<protein>
    <submittedName>
        <fullName evidence="2">Uncharacterized protein</fullName>
    </submittedName>
</protein>
<dbReference type="AlphaFoldDB" id="A0AAD5M882"/>
<proteinExistence type="predicted"/>
<comment type="caution">
    <text evidence="2">The sequence shown here is derived from an EMBL/GenBank/DDBJ whole genome shotgun (WGS) entry which is preliminary data.</text>
</comment>
<gene>
    <name evidence="2" type="ORF">KIN20_009454</name>
</gene>
<feature type="region of interest" description="Disordered" evidence="1">
    <location>
        <begin position="38"/>
        <end position="68"/>
    </location>
</feature>
<dbReference type="EMBL" id="JAHQIW010001571">
    <property type="protein sequence ID" value="KAJ1352940.1"/>
    <property type="molecule type" value="Genomic_DNA"/>
</dbReference>